<dbReference type="PANTHER" id="PTHR33164:SF95">
    <property type="entry name" value="TRANSCRIPTIONAL REGULATOR"/>
    <property type="match status" value="1"/>
</dbReference>
<proteinExistence type="predicted"/>
<dbReference type="SUPFAM" id="SSF46785">
    <property type="entry name" value="Winged helix' DNA-binding domain"/>
    <property type="match status" value="1"/>
</dbReference>
<dbReference type="EMBL" id="BKAJ01000055">
    <property type="protein sequence ID" value="GEP56134.1"/>
    <property type="molecule type" value="Genomic_DNA"/>
</dbReference>
<dbReference type="OrthoDB" id="7349109at2"/>
<dbReference type="GO" id="GO:0003700">
    <property type="term" value="F:DNA-binding transcription factor activity"/>
    <property type="evidence" value="ECO:0007669"/>
    <property type="project" value="InterPro"/>
</dbReference>
<evidence type="ECO:0000313" key="3">
    <source>
        <dbReference type="Proteomes" id="UP000321058"/>
    </source>
</evidence>
<dbReference type="InterPro" id="IPR036390">
    <property type="entry name" value="WH_DNA-bd_sf"/>
</dbReference>
<dbReference type="InterPro" id="IPR039422">
    <property type="entry name" value="MarR/SlyA-like"/>
</dbReference>
<dbReference type="InterPro" id="IPR000835">
    <property type="entry name" value="HTH_MarR-typ"/>
</dbReference>
<dbReference type="Gene3D" id="1.10.10.10">
    <property type="entry name" value="Winged helix-like DNA-binding domain superfamily/Winged helix DNA-binding domain"/>
    <property type="match status" value="1"/>
</dbReference>
<organism evidence="2 3">
    <name type="scientific">Reyranella soli</name>
    <dbReference type="NCBI Taxonomy" id="1230389"/>
    <lineage>
        <taxon>Bacteria</taxon>
        <taxon>Pseudomonadati</taxon>
        <taxon>Pseudomonadota</taxon>
        <taxon>Alphaproteobacteria</taxon>
        <taxon>Hyphomicrobiales</taxon>
        <taxon>Reyranellaceae</taxon>
        <taxon>Reyranella</taxon>
    </lineage>
</organism>
<sequence length="155" mass="17343">MKSLLSSPLASRPGFLIRRLHQIHLSLFAAECASFQTTPVQYSILSVVVAQPGLEQSALAKEVGVDRTTLANVVARLIGRGLLRRQQGEEDRRLKHVYPTQACRKLLKEMEGPARRAHERTIDALGNGERERFIKSLVRLVNARNELGRAPLRIS</sequence>
<dbReference type="SMART" id="SM00347">
    <property type="entry name" value="HTH_MARR"/>
    <property type="match status" value="1"/>
</dbReference>
<accession>A0A512NB15</accession>
<dbReference type="PRINTS" id="PR00598">
    <property type="entry name" value="HTHMARR"/>
</dbReference>
<dbReference type="Pfam" id="PF01047">
    <property type="entry name" value="MarR"/>
    <property type="match status" value="1"/>
</dbReference>
<dbReference type="AlphaFoldDB" id="A0A512NB15"/>
<feature type="domain" description="HTH marR-type" evidence="1">
    <location>
        <begin position="13"/>
        <end position="142"/>
    </location>
</feature>
<dbReference type="PROSITE" id="PS50995">
    <property type="entry name" value="HTH_MARR_2"/>
    <property type="match status" value="1"/>
</dbReference>
<name>A0A512NB15_9HYPH</name>
<dbReference type="RefSeq" id="WP_147150209.1">
    <property type="nucleotide sequence ID" value="NZ_BKAJ01000055.1"/>
</dbReference>
<evidence type="ECO:0000313" key="2">
    <source>
        <dbReference type="EMBL" id="GEP56134.1"/>
    </source>
</evidence>
<dbReference type="PANTHER" id="PTHR33164">
    <property type="entry name" value="TRANSCRIPTIONAL REGULATOR, MARR FAMILY"/>
    <property type="match status" value="1"/>
</dbReference>
<dbReference type="GO" id="GO:0006950">
    <property type="term" value="P:response to stress"/>
    <property type="evidence" value="ECO:0007669"/>
    <property type="project" value="TreeGrafter"/>
</dbReference>
<dbReference type="Proteomes" id="UP000321058">
    <property type="component" value="Unassembled WGS sequence"/>
</dbReference>
<dbReference type="InterPro" id="IPR036388">
    <property type="entry name" value="WH-like_DNA-bd_sf"/>
</dbReference>
<evidence type="ECO:0000259" key="1">
    <source>
        <dbReference type="PROSITE" id="PS50995"/>
    </source>
</evidence>
<reference evidence="2 3" key="1">
    <citation type="submission" date="2019-07" db="EMBL/GenBank/DDBJ databases">
        <title>Whole genome shotgun sequence of Reyranella soli NBRC 108950.</title>
        <authorList>
            <person name="Hosoyama A."/>
            <person name="Uohara A."/>
            <person name="Ohji S."/>
            <person name="Ichikawa N."/>
        </authorList>
    </citation>
    <scope>NUCLEOTIDE SEQUENCE [LARGE SCALE GENOMIC DNA]</scope>
    <source>
        <strain evidence="2 3">NBRC 108950</strain>
    </source>
</reference>
<keyword evidence="3" id="KW-1185">Reference proteome</keyword>
<comment type="caution">
    <text evidence="2">The sequence shown here is derived from an EMBL/GenBank/DDBJ whole genome shotgun (WGS) entry which is preliminary data.</text>
</comment>
<protein>
    <recommendedName>
        <fullName evidence="1">HTH marR-type domain-containing protein</fullName>
    </recommendedName>
</protein>
<gene>
    <name evidence="2" type="ORF">RSO01_33000</name>
</gene>